<sequence length="165" mass="17830">MRTSEITQQTGRLFLCVVLFTAVRPSFAFPVPPPLLARPSQPQQPSALTQTELQAIQDQAQSGQEPDQAQQEQAGGSGSQSDQSDAQTFEGCGLNRDAALMKAELLMTQARGDTVVSGHQTLRTMNNNDQYNRSITENTTMLTNGHANILAEWGGSGRVCVRIAP</sequence>
<feature type="region of interest" description="Disordered" evidence="1">
    <location>
        <begin position="34"/>
        <end position="89"/>
    </location>
</feature>
<feature type="compositionally biased region" description="Polar residues" evidence="1">
    <location>
        <begin position="40"/>
        <end position="65"/>
    </location>
</feature>
<name>A0A9E6MYT9_9PROT</name>
<feature type="compositionally biased region" description="Low complexity" evidence="1">
    <location>
        <begin position="67"/>
        <end position="87"/>
    </location>
</feature>
<evidence type="ECO:0000313" key="3">
    <source>
        <dbReference type="Proteomes" id="UP000683551"/>
    </source>
</evidence>
<dbReference type="AlphaFoldDB" id="A0A9E6MYT9"/>
<reference evidence="2" key="1">
    <citation type="submission" date="2021-02" db="EMBL/GenBank/DDBJ databases">
        <title>Comparative genomics of Ferrovum myxofaciens strains, predominant extremophile bacteria forming large biofilm stalactites in acid mine ecosystems.</title>
        <authorList>
            <person name="Burkartova K."/>
            <person name="Ridl J."/>
            <person name="Pajer P."/>
            <person name="Falteisek L."/>
        </authorList>
    </citation>
    <scope>NUCLEOTIDE SEQUENCE</scope>
    <source>
        <strain evidence="2">MI1III</strain>
    </source>
</reference>
<protein>
    <submittedName>
        <fullName evidence="2">Uncharacterized protein</fullName>
    </submittedName>
</protein>
<proteinExistence type="predicted"/>
<gene>
    <name evidence="2" type="ORF">JZL65_01325</name>
</gene>
<evidence type="ECO:0000313" key="2">
    <source>
        <dbReference type="EMBL" id="QWY77756.1"/>
    </source>
</evidence>
<dbReference type="Proteomes" id="UP000683551">
    <property type="component" value="Chromosome"/>
</dbReference>
<organism evidence="2 3">
    <name type="scientific">Ferrovum myxofaciens</name>
    <dbReference type="NCBI Taxonomy" id="416213"/>
    <lineage>
        <taxon>Bacteria</taxon>
        <taxon>Pseudomonadati</taxon>
        <taxon>Pseudomonadota</taxon>
        <taxon>Betaproteobacteria</taxon>
        <taxon>Ferrovales</taxon>
        <taxon>Ferrovaceae</taxon>
        <taxon>Ferrovum</taxon>
    </lineage>
</organism>
<accession>A0A9E6MYT9</accession>
<dbReference type="RefSeq" id="WP_273145160.1">
    <property type="nucleotide sequence ID" value="NZ_CP053675.1"/>
</dbReference>
<evidence type="ECO:0000256" key="1">
    <source>
        <dbReference type="SAM" id="MobiDB-lite"/>
    </source>
</evidence>
<dbReference type="EMBL" id="CP071137">
    <property type="protein sequence ID" value="QWY77756.1"/>
    <property type="molecule type" value="Genomic_DNA"/>
</dbReference>